<dbReference type="InterPro" id="IPR050306">
    <property type="entry name" value="PfkB_Carbo_kinase"/>
</dbReference>
<name>A0A926I582_9FIRM</name>
<dbReference type="Proteomes" id="UP000653127">
    <property type="component" value="Unassembled WGS sequence"/>
</dbReference>
<keyword evidence="3" id="KW-0547">Nucleotide-binding</keyword>
<sequence length="325" mass="34957">MKMRYDVVALGELLIDFTSNGSSEQGNPLFEANPGGAPCNMLAMLSKLGRKTAFLGKVGDDLFGRMLRAAIEGAGIDSHGLVDDPEANTTLAFVQTAPDGDRDFSFFRNPGADTQLTPGELDLDALHRTRIFHFGSLSLTDEPARSATVRAVAEAKAAGALISFDPNLREPLWRSLDEAREQMLWGAAQCDILKVAEEELAFLTGLDDLEAGQAALRACFPQVRILFVTRGKQGAHAYCGELRAQRAAFTELHTIDTTGAGDTFCGCCLAKLLEYGIGNLTEGQLDDMLLFANAAASLVTTKRGAIRAMPIEAEILVLMDTARRA</sequence>
<evidence type="ECO:0000313" key="7">
    <source>
        <dbReference type="EMBL" id="MBC8547263.1"/>
    </source>
</evidence>
<dbReference type="CDD" id="cd01167">
    <property type="entry name" value="bac_FRK"/>
    <property type="match status" value="1"/>
</dbReference>
<feature type="domain" description="Carbohydrate kinase PfkB" evidence="6">
    <location>
        <begin position="6"/>
        <end position="310"/>
    </location>
</feature>
<dbReference type="PANTHER" id="PTHR43085:SF1">
    <property type="entry name" value="PSEUDOURIDINE KINASE-RELATED"/>
    <property type="match status" value="1"/>
</dbReference>
<dbReference type="PANTHER" id="PTHR43085">
    <property type="entry name" value="HEXOKINASE FAMILY MEMBER"/>
    <property type="match status" value="1"/>
</dbReference>
<comment type="caution">
    <text evidence="7">The sequence shown here is derived from an EMBL/GenBank/DDBJ whole genome shotgun (WGS) entry which is preliminary data.</text>
</comment>
<keyword evidence="5" id="KW-0067">ATP-binding</keyword>
<evidence type="ECO:0000259" key="6">
    <source>
        <dbReference type="Pfam" id="PF00294"/>
    </source>
</evidence>
<proteinExistence type="inferred from homology"/>
<dbReference type="InterPro" id="IPR029056">
    <property type="entry name" value="Ribokinase-like"/>
</dbReference>
<dbReference type="Gene3D" id="3.40.1190.20">
    <property type="match status" value="1"/>
</dbReference>
<keyword evidence="4 7" id="KW-0418">Kinase</keyword>
<dbReference type="RefSeq" id="WP_249283338.1">
    <property type="nucleotide sequence ID" value="NZ_JACRST010000016.1"/>
</dbReference>
<dbReference type="EMBL" id="JACRST010000016">
    <property type="protein sequence ID" value="MBC8547263.1"/>
    <property type="molecule type" value="Genomic_DNA"/>
</dbReference>
<keyword evidence="8" id="KW-1185">Reference proteome</keyword>
<dbReference type="GO" id="GO:0016301">
    <property type="term" value="F:kinase activity"/>
    <property type="evidence" value="ECO:0007669"/>
    <property type="project" value="UniProtKB-KW"/>
</dbReference>
<gene>
    <name evidence="7" type="ORF">H8711_10040</name>
</gene>
<evidence type="ECO:0000256" key="5">
    <source>
        <dbReference type="ARBA" id="ARBA00022840"/>
    </source>
</evidence>
<dbReference type="Pfam" id="PF00294">
    <property type="entry name" value="PfkB"/>
    <property type="match status" value="1"/>
</dbReference>
<comment type="similarity">
    <text evidence="1">Belongs to the carbohydrate kinase PfkB family.</text>
</comment>
<dbReference type="SUPFAM" id="SSF53613">
    <property type="entry name" value="Ribokinase-like"/>
    <property type="match status" value="1"/>
</dbReference>
<protein>
    <submittedName>
        <fullName evidence="7">Carbohydrate kinase</fullName>
    </submittedName>
</protein>
<evidence type="ECO:0000256" key="3">
    <source>
        <dbReference type="ARBA" id="ARBA00022741"/>
    </source>
</evidence>
<evidence type="ECO:0000256" key="4">
    <source>
        <dbReference type="ARBA" id="ARBA00022777"/>
    </source>
</evidence>
<evidence type="ECO:0000256" key="2">
    <source>
        <dbReference type="ARBA" id="ARBA00022679"/>
    </source>
</evidence>
<dbReference type="InterPro" id="IPR011611">
    <property type="entry name" value="PfkB_dom"/>
</dbReference>
<organism evidence="7 8">
    <name type="scientific">Ligaoa zhengdingensis</name>
    <dbReference type="NCBI Taxonomy" id="2763658"/>
    <lineage>
        <taxon>Bacteria</taxon>
        <taxon>Bacillati</taxon>
        <taxon>Bacillota</taxon>
        <taxon>Clostridia</taxon>
        <taxon>Eubacteriales</taxon>
        <taxon>Oscillospiraceae</taxon>
        <taxon>Ligaoa</taxon>
    </lineage>
</organism>
<reference evidence="7" key="1">
    <citation type="submission" date="2020-08" db="EMBL/GenBank/DDBJ databases">
        <title>Genome public.</title>
        <authorList>
            <person name="Liu C."/>
            <person name="Sun Q."/>
        </authorList>
    </citation>
    <scope>NUCLEOTIDE SEQUENCE</scope>
    <source>
        <strain evidence="7">NSJ-31</strain>
    </source>
</reference>
<dbReference type="AlphaFoldDB" id="A0A926I582"/>
<accession>A0A926I582</accession>
<evidence type="ECO:0000313" key="8">
    <source>
        <dbReference type="Proteomes" id="UP000653127"/>
    </source>
</evidence>
<dbReference type="GO" id="GO:0005524">
    <property type="term" value="F:ATP binding"/>
    <property type="evidence" value="ECO:0007669"/>
    <property type="project" value="UniProtKB-KW"/>
</dbReference>
<evidence type="ECO:0000256" key="1">
    <source>
        <dbReference type="ARBA" id="ARBA00010688"/>
    </source>
</evidence>
<keyword evidence="2" id="KW-0808">Transferase</keyword>